<dbReference type="Pfam" id="PF04074">
    <property type="entry name" value="DUF386"/>
    <property type="match status" value="1"/>
</dbReference>
<dbReference type="PANTHER" id="PTHR34986:SF1">
    <property type="entry name" value="PROTEIN YIAL"/>
    <property type="match status" value="1"/>
</dbReference>
<dbReference type="RefSeq" id="WP_090936372.1">
    <property type="nucleotide sequence ID" value="NZ_FOTS01000016.1"/>
</dbReference>
<dbReference type="GO" id="GO:0005829">
    <property type="term" value="C:cytosol"/>
    <property type="evidence" value="ECO:0007669"/>
    <property type="project" value="TreeGrafter"/>
</dbReference>
<accession>A0A1I4K7S6</accession>
<dbReference type="InterPro" id="IPR037012">
    <property type="entry name" value="NanQ/TabA/YiaL_sf"/>
</dbReference>
<dbReference type="NCBIfam" id="TIGR00022">
    <property type="entry name" value="YhcH/YjgK/YiaL family protein"/>
    <property type="match status" value="1"/>
</dbReference>
<evidence type="ECO:0000313" key="1">
    <source>
        <dbReference type="EMBL" id="SFL74845.1"/>
    </source>
</evidence>
<protein>
    <submittedName>
        <fullName evidence="1">YhcH/YjgK/YiaL family protein</fullName>
    </submittedName>
</protein>
<evidence type="ECO:0000313" key="2">
    <source>
        <dbReference type="Proteomes" id="UP000199520"/>
    </source>
</evidence>
<dbReference type="EMBL" id="FOTS01000016">
    <property type="protein sequence ID" value="SFL74845.1"/>
    <property type="molecule type" value="Genomic_DNA"/>
</dbReference>
<dbReference type="Proteomes" id="UP000199520">
    <property type="component" value="Unassembled WGS sequence"/>
</dbReference>
<dbReference type="OrthoDB" id="9792756at2"/>
<proteinExistence type="predicted"/>
<keyword evidence="2" id="KW-1185">Reference proteome</keyword>
<reference evidence="2" key="1">
    <citation type="submission" date="2016-10" db="EMBL/GenBank/DDBJ databases">
        <authorList>
            <person name="Varghese N."/>
            <person name="Submissions S."/>
        </authorList>
    </citation>
    <scope>NUCLEOTIDE SEQUENCE [LARGE SCALE GENOMIC DNA]</scope>
    <source>
        <strain evidence="2">DSM 13327</strain>
    </source>
</reference>
<name>A0A1I4K7S6_9FIRM</name>
<dbReference type="SUPFAM" id="SSF51197">
    <property type="entry name" value="Clavaminate synthase-like"/>
    <property type="match status" value="1"/>
</dbReference>
<dbReference type="InterPro" id="IPR004375">
    <property type="entry name" value="NanQ/TabA/YiaL"/>
</dbReference>
<dbReference type="PANTHER" id="PTHR34986">
    <property type="entry name" value="EVOLVED BETA-GALACTOSIDASE SUBUNIT BETA"/>
    <property type="match status" value="1"/>
</dbReference>
<dbReference type="AlphaFoldDB" id="A0A1I4K7S6"/>
<sequence>MIIGNLLNMKEEINLYPPGIQVGLKFLLETDISSLSLGEHEIQGKQIYAKVSEYQTEPKEHRRPESHEKYVDIQYICSGEEMIGLAMITEAGEIDEDCRNERDIIFYKSVARETQIVLTQGMFAVFFPWDVHRPNCNSNEQTVNVRKILLKVRMDVLGS</sequence>
<dbReference type="Gene3D" id="2.60.120.370">
    <property type="entry name" value="YhcH/YjgK/YiaL"/>
    <property type="match status" value="1"/>
</dbReference>
<gene>
    <name evidence="1" type="ORF">SAMN04490355_101636</name>
</gene>
<organism evidence="1 2">
    <name type="scientific">Pelosinus propionicus DSM 13327</name>
    <dbReference type="NCBI Taxonomy" id="1123291"/>
    <lineage>
        <taxon>Bacteria</taxon>
        <taxon>Bacillati</taxon>
        <taxon>Bacillota</taxon>
        <taxon>Negativicutes</taxon>
        <taxon>Selenomonadales</taxon>
        <taxon>Sporomusaceae</taxon>
        <taxon>Pelosinus</taxon>
    </lineage>
</organism>
<dbReference type="STRING" id="1123291.SAMN04490355_101636"/>